<feature type="transmembrane region" description="Helical" evidence="1">
    <location>
        <begin position="261"/>
        <end position="281"/>
    </location>
</feature>
<keyword evidence="1" id="KW-1133">Transmembrane helix</keyword>
<proteinExistence type="predicted"/>
<evidence type="ECO:0000256" key="1">
    <source>
        <dbReference type="SAM" id="Phobius"/>
    </source>
</evidence>
<dbReference type="Proteomes" id="UP000072763">
    <property type="component" value="Unassembled WGS sequence"/>
</dbReference>
<comment type="caution">
    <text evidence="2">The sequence shown here is derived from an EMBL/GenBank/DDBJ whole genome shotgun (WGS) entry which is preliminary data.</text>
</comment>
<accession>A0A147DT59</accession>
<dbReference type="OrthoDB" id="4640801at2"/>
<dbReference type="RefSeq" id="WP_058748905.1">
    <property type="nucleotide sequence ID" value="NZ_LDRC01000012.1"/>
</dbReference>
<dbReference type="PANTHER" id="PTHR13325">
    <property type="entry name" value="PROTEASE M50 MEMBRANE-BOUND TRANSCRIPTION FACTOR SITE 2 PROTEASE"/>
    <property type="match status" value="1"/>
</dbReference>
<dbReference type="InterPro" id="IPR049694">
    <property type="entry name" value="Daptide_HExxH"/>
</dbReference>
<sequence length="539" mass="57218">MTEVLQTRPTLSPASSITRTAEGWVGVNPDGKAYTLGGAIALYALALETAGTNDELRDRLRSDTGQEWTDADLGAARGQLAKLGFLEHDAGSAASRKRRVRYVPPLTVQVTLANPERLFSLLQRSLQRVSGRTVFTVVATVVAAGLLAAVINRDVVLSSVTHPLGLSEYVVLVVMLTAATALHEAGHAAALARLGGRPRRVGVMLFYLMPAFFCDVSDAWRVGDRRQRALVAASGVLVQVTLAGLAETAALLPFGEAWTEVLAAFGVVSFLAALVNAIPFVKFDGYIALMALTNHNFLRRDAIAEGRRLLARSFLSRKVTYAFPEQRWMRWYGVGCILFPGYLVASAMWLWLGDLRAFGVVGGVIALVAVLAFVVAVAREVGRVLRTALDAGMPVVGAGTAAVVLLGLAVAAGTLVSVPSVTVSGYVRDGHDVRLVLPVGADADSIARPARVVLRSNGLFLHDGDVEAALMSSTRFGSEVVPFAAVAPVRTSMVEFRALSAPLELSGQDAAIRDLDPAGQALVSGPSAPLWRVLWDGMF</sequence>
<reference evidence="2 3" key="1">
    <citation type="journal article" date="2016" name="Front. Microbiol.">
        <title>Genomic Resource of Rice Seed Associated Bacteria.</title>
        <authorList>
            <person name="Midha S."/>
            <person name="Bansal K."/>
            <person name="Sharma S."/>
            <person name="Kumar N."/>
            <person name="Patil P.P."/>
            <person name="Chaudhry V."/>
            <person name="Patil P.B."/>
        </authorList>
    </citation>
    <scope>NUCLEOTIDE SEQUENCE [LARGE SCALE GENOMIC DNA]</scope>
    <source>
        <strain evidence="2 3">NS359</strain>
    </source>
</reference>
<feature type="transmembrane region" description="Helical" evidence="1">
    <location>
        <begin position="391"/>
        <end position="416"/>
    </location>
</feature>
<dbReference type="PANTHER" id="PTHR13325:SF3">
    <property type="entry name" value="MEMBRANE-BOUND TRANSCRIPTION FACTOR SITE-2 PROTEASE"/>
    <property type="match status" value="1"/>
</dbReference>
<dbReference type="AlphaFoldDB" id="A0A147DT59"/>
<dbReference type="GO" id="GO:0004222">
    <property type="term" value="F:metalloendopeptidase activity"/>
    <property type="evidence" value="ECO:0007669"/>
    <property type="project" value="InterPro"/>
</dbReference>
<name>A0A147DT59_9MICO</name>
<keyword evidence="1" id="KW-0812">Transmembrane</keyword>
<dbReference type="GO" id="GO:0016020">
    <property type="term" value="C:membrane"/>
    <property type="evidence" value="ECO:0007669"/>
    <property type="project" value="InterPro"/>
</dbReference>
<dbReference type="GO" id="GO:0031293">
    <property type="term" value="P:membrane protein intracellular domain proteolysis"/>
    <property type="evidence" value="ECO:0007669"/>
    <property type="project" value="TreeGrafter"/>
</dbReference>
<protein>
    <recommendedName>
        <fullName evidence="4">Peptide zinc metalloprotease protein</fullName>
    </recommendedName>
</protein>
<evidence type="ECO:0000313" key="2">
    <source>
        <dbReference type="EMBL" id="KTR53552.1"/>
    </source>
</evidence>
<organism evidence="2 3">
    <name type="scientific">Curtobacterium oceanosedimentum</name>
    <dbReference type="NCBI Taxonomy" id="465820"/>
    <lineage>
        <taxon>Bacteria</taxon>
        <taxon>Bacillati</taxon>
        <taxon>Actinomycetota</taxon>
        <taxon>Actinomycetes</taxon>
        <taxon>Micrococcales</taxon>
        <taxon>Microbacteriaceae</taxon>
        <taxon>Curtobacterium</taxon>
    </lineage>
</organism>
<gene>
    <name evidence="2" type="ORF">NS359_02860</name>
</gene>
<keyword evidence="1" id="KW-0472">Membrane</keyword>
<evidence type="ECO:0008006" key="4">
    <source>
        <dbReference type="Google" id="ProtNLM"/>
    </source>
</evidence>
<dbReference type="NCBIfam" id="NF041824">
    <property type="entry name" value="daptide_HExxH"/>
    <property type="match status" value="1"/>
</dbReference>
<dbReference type="EMBL" id="LDRC01000012">
    <property type="protein sequence ID" value="KTR53552.1"/>
    <property type="molecule type" value="Genomic_DNA"/>
</dbReference>
<dbReference type="InterPro" id="IPR001193">
    <property type="entry name" value="MBTPS2"/>
</dbReference>
<dbReference type="PATRIC" id="fig|465820.4.peg.419"/>
<dbReference type="CDD" id="cd05709">
    <property type="entry name" value="S2P-M50"/>
    <property type="match status" value="1"/>
</dbReference>
<dbReference type="GO" id="GO:0005737">
    <property type="term" value="C:cytoplasm"/>
    <property type="evidence" value="ECO:0007669"/>
    <property type="project" value="TreeGrafter"/>
</dbReference>
<feature type="transmembrane region" description="Helical" evidence="1">
    <location>
        <begin position="171"/>
        <end position="192"/>
    </location>
</feature>
<feature type="transmembrane region" description="Helical" evidence="1">
    <location>
        <begin position="358"/>
        <end position="379"/>
    </location>
</feature>
<evidence type="ECO:0000313" key="3">
    <source>
        <dbReference type="Proteomes" id="UP000072763"/>
    </source>
</evidence>
<feature type="transmembrane region" description="Helical" evidence="1">
    <location>
        <begin position="133"/>
        <end position="151"/>
    </location>
</feature>
<feature type="transmembrane region" description="Helical" evidence="1">
    <location>
        <begin position="230"/>
        <end position="255"/>
    </location>
</feature>
<feature type="transmembrane region" description="Helical" evidence="1">
    <location>
        <begin position="331"/>
        <end position="352"/>
    </location>
</feature>